<dbReference type="RefSeq" id="WP_189066985.1">
    <property type="nucleotide sequence ID" value="NZ_BMPE01000001.1"/>
</dbReference>
<protein>
    <submittedName>
        <fullName evidence="2">Uncharacterized protein</fullName>
    </submittedName>
</protein>
<accession>A0ABQ2FD33</accession>
<feature type="transmembrane region" description="Helical" evidence="1">
    <location>
        <begin position="59"/>
        <end position="76"/>
    </location>
</feature>
<keyword evidence="1" id="KW-0812">Transmembrane</keyword>
<feature type="transmembrane region" description="Helical" evidence="1">
    <location>
        <begin position="82"/>
        <end position="100"/>
    </location>
</feature>
<dbReference type="Proteomes" id="UP000604341">
    <property type="component" value="Unassembled WGS sequence"/>
</dbReference>
<proteinExistence type="predicted"/>
<keyword evidence="3" id="KW-1185">Reference proteome</keyword>
<reference evidence="3" key="1">
    <citation type="journal article" date="2019" name="Int. J. Syst. Evol. Microbiol.">
        <title>The Global Catalogue of Microorganisms (GCM) 10K type strain sequencing project: providing services to taxonomists for standard genome sequencing and annotation.</title>
        <authorList>
            <consortium name="The Broad Institute Genomics Platform"/>
            <consortium name="The Broad Institute Genome Sequencing Center for Infectious Disease"/>
            <person name="Wu L."/>
            <person name="Ma J."/>
        </authorList>
    </citation>
    <scope>NUCLEOTIDE SEQUENCE [LARGE SCALE GENOMIC DNA]</scope>
    <source>
        <strain evidence="3">JCM 19173</strain>
    </source>
</reference>
<sequence>MPYLLLALLTAGLTWRIISSGRLAYSKRQILMSWIGLLGLPITMAFWQGGMDLSKAAHQTLLSTAILLPMLVVVGLCREVFPLIPTELMLFAPALWYVLAGREPRSLTR</sequence>
<dbReference type="EMBL" id="BMPE01000001">
    <property type="protein sequence ID" value="GGK85914.1"/>
    <property type="molecule type" value="Genomic_DNA"/>
</dbReference>
<evidence type="ECO:0000313" key="2">
    <source>
        <dbReference type="EMBL" id="GGK85914.1"/>
    </source>
</evidence>
<keyword evidence="1" id="KW-1133">Transmembrane helix</keyword>
<organism evidence="2 3">
    <name type="scientific">Deinococcus radiotolerans</name>
    <dbReference type="NCBI Taxonomy" id="1309407"/>
    <lineage>
        <taxon>Bacteria</taxon>
        <taxon>Thermotogati</taxon>
        <taxon>Deinococcota</taxon>
        <taxon>Deinococci</taxon>
        <taxon>Deinococcales</taxon>
        <taxon>Deinococcaceae</taxon>
        <taxon>Deinococcus</taxon>
    </lineage>
</organism>
<feature type="transmembrane region" description="Helical" evidence="1">
    <location>
        <begin position="30"/>
        <end position="47"/>
    </location>
</feature>
<evidence type="ECO:0000256" key="1">
    <source>
        <dbReference type="SAM" id="Phobius"/>
    </source>
</evidence>
<comment type="caution">
    <text evidence="2">The sequence shown here is derived from an EMBL/GenBank/DDBJ whole genome shotgun (WGS) entry which is preliminary data.</text>
</comment>
<name>A0ABQ2FD33_9DEIO</name>
<keyword evidence="1" id="KW-0472">Membrane</keyword>
<gene>
    <name evidence="2" type="ORF">GCM10010844_00510</name>
</gene>
<evidence type="ECO:0000313" key="3">
    <source>
        <dbReference type="Proteomes" id="UP000604341"/>
    </source>
</evidence>